<dbReference type="InterPro" id="IPR005024">
    <property type="entry name" value="Snf7_fam"/>
</dbReference>
<gene>
    <name evidence="3" type="ORF">E3P86_01458</name>
</gene>
<dbReference type="GO" id="GO:0007034">
    <property type="term" value="P:vacuolar transport"/>
    <property type="evidence" value="ECO:0007669"/>
    <property type="project" value="InterPro"/>
</dbReference>
<evidence type="ECO:0000256" key="1">
    <source>
        <dbReference type="SAM" id="Coils"/>
    </source>
</evidence>
<accession>A0A4T0JEK5</accession>
<evidence type="ECO:0000313" key="4">
    <source>
        <dbReference type="Proteomes" id="UP000310689"/>
    </source>
</evidence>
<dbReference type="PANTHER" id="PTHR10476">
    <property type="entry name" value="CHARGED MULTIVESICULAR BODY PROTEIN"/>
    <property type="match status" value="1"/>
</dbReference>
<keyword evidence="1" id="KW-0175">Coiled coil</keyword>
<reference evidence="3 4" key="1">
    <citation type="submission" date="2019-03" db="EMBL/GenBank/DDBJ databases">
        <title>Sequencing 23 genomes of Wallemia ichthyophaga.</title>
        <authorList>
            <person name="Gostincar C."/>
        </authorList>
    </citation>
    <scope>NUCLEOTIDE SEQUENCE [LARGE SCALE GENOMIC DNA]</scope>
    <source>
        <strain evidence="3 4">EXF-6200</strain>
    </source>
</reference>
<dbReference type="Proteomes" id="UP000310689">
    <property type="component" value="Unassembled WGS sequence"/>
</dbReference>
<evidence type="ECO:0000256" key="2">
    <source>
        <dbReference type="SAM" id="MobiDB-lite"/>
    </source>
</evidence>
<feature type="coiled-coil region" evidence="1">
    <location>
        <begin position="15"/>
        <end position="45"/>
    </location>
</feature>
<protein>
    <submittedName>
        <fullName evidence="3">Uncharacterized protein</fullName>
    </submittedName>
</protein>
<dbReference type="AlphaFoldDB" id="A0A4T0JEK5"/>
<comment type="caution">
    <text evidence="3">The sequence shown here is derived from an EMBL/GenBank/DDBJ whole genome shotgun (WGS) entry which is preliminary data.</text>
</comment>
<organism evidence="3 4">
    <name type="scientific">Wallemia ichthyophaga</name>
    <dbReference type="NCBI Taxonomy" id="245174"/>
    <lineage>
        <taxon>Eukaryota</taxon>
        <taxon>Fungi</taxon>
        <taxon>Dikarya</taxon>
        <taxon>Basidiomycota</taxon>
        <taxon>Wallemiomycotina</taxon>
        <taxon>Wallemiomycetes</taxon>
        <taxon>Wallemiales</taxon>
        <taxon>Wallemiaceae</taxon>
        <taxon>Wallemia</taxon>
    </lineage>
</organism>
<dbReference type="Gene3D" id="6.10.140.1230">
    <property type="match status" value="1"/>
</dbReference>
<feature type="region of interest" description="Disordered" evidence="2">
    <location>
        <begin position="185"/>
        <end position="249"/>
    </location>
</feature>
<sequence length="249" mass="27865">MNIIESLFGKSLTPQERLRRHQRALEKAQRELDRERGKLEGQESKLISDIKKSAKNGQMAPTKLMAKDLVRTRKYIQKFYQMHTQLQAVSLRIQTLRSNQQMSEAMKGATKSMAMMNRSLNLPQITRIMNDFERESSSMDMKEEIMSDAVDDVMEDDQGEEEEEKIIGQVLDDIGVTLNQQLANTPDTLDVDTGADKNKKTPMAEGLSGSAGAGAGAANPTTTTQATPSTQTKTDEDSLQARLDRLRKD</sequence>
<name>A0A4T0JEK5_WALIC</name>
<dbReference type="Pfam" id="PF03357">
    <property type="entry name" value="Snf7"/>
    <property type="match status" value="1"/>
</dbReference>
<dbReference type="EMBL" id="SPOI01000050">
    <property type="protein sequence ID" value="TIB38761.1"/>
    <property type="molecule type" value="Genomic_DNA"/>
</dbReference>
<feature type="compositionally biased region" description="Low complexity" evidence="2">
    <location>
        <begin position="216"/>
        <end position="232"/>
    </location>
</feature>
<evidence type="ECO:0000313" key="3">
    <source>
        <dbReference type="EMBL" id="TIB38761.1"/>
    </source>
</evidence>
<proteinExistence type="predicted"/>